<evidence type="ECO:0000256" key="4">
    <source>
        <dbReference type="ARBA" id="ARBA00023136"/>
    </source>
</evidence>
<keyword evidence="4 5" id="KW-0472">Membrane</keyword>
<dbReference type="InterPro" id="IPR056552">
    <property type="entry name" value="Ribonucl_Kappa"/>
</dbReference>
<dbReference type="Pfam" id="PF23489">
    <property type="entry name" value="V-ATPase_su_f"/>
    <property type="match status" value="1"/>
</dbReference>
<evidence type="ECO:0000256" key="3">
    <source>
        <dbReference type="ARBA" id="ARBA00022989"/>
    </source>
</evidence>
<organism evidence="6 7">
    <name type="scientific">Trichoderma citrinoviride</name>
    <dbReference type="NCBI Taxonomy" id="58853"/>
    <lineage>
        <taxon>Eukaryota</taxon>
        <taxon>Fungi</taxon>
        <taxon>Dikarya</taxon>
        <taxon>Ascomycota</taxon>
        <taxon>Pezizomycotina</taxon>
        <taxon>Sordariomycetes</taxon>
        <taxon>Hypocreomycetidae</taxon>
        <taxon>Hypocreales</taxon>
        <taxon>Hypocreaceae</taxon>
        <taxon>Trichoderma</taxon>
    </lineage>
</organism>
<gene>
    <name evidence="6" type="ORF">BBK36DRAFT_1123298</name>
</gene>
<proteinExistence type="predicted"/>
<feature type="transmembrane region" description="Helical" evidence="5">
    <location>
        <begin position="12"/>
        <end position="31"/>
    </location>
</feature>
<sequence length="87" mass="9435">MKPVVSAMKAWSCTVMSVFAIVILTVLGVLYRSGHEELVGGIDDPSDGKAISKTVFSAVFVYIAFFVFCGLQGLLHIRENRRGAISL</sequence>
<dbReference type="Proteomes" id="UP000241546">
    <property type="component" value="Unassembled WGS sequence"/>
</dbReference>
<dbReference type="GO" id="GO:0016020">
    <property type="term" value="C:membrane"/>
    <property type="evidence" value="ECO:0007669"/>
    <property type="project" value="UniProtKB-SubCell"/>
</dbReference>
<dbReference type="OrthoDB" id="67317at2759"/>
<evidence type="ECO:0000256" key="2">
    <source>
        <dbReference type="ARBA" id="ARBA00022692"/>
    </source>
</evidence>
<name>A0A2T4B5K2_9HYPO</name>
<dbReference type="RefSeq" id="XP_024747937.1">
    <property type="nucleotide sequence ID" value="XM_024891039.1"/>
</dbReference>
<evidence type="ECO:0000256" key="1">
    <source>
        <dbReference type="ARBA" id="ARBA00004370"/>
    </source>
</evidence>
<keyword evidence="3 5" id="KW-1133">Transmembrane helix</keyword>
<comment type="subcellular location">
    <subcellularLocation>
        <location evidence="1">Membrane</location>
    </subcellularLocation>
</comment>
<keyword evidence="7" id="KW-1185">Reference proteome</keyword>
<dbReference type="AlphaFoldDB" id="A0A2T4B5K2"/>
<evidence type="ECO:0000313" key="7">
    <source>
        <dbReference type="Proteomes" id="UP000241546"/>
    </source>
</evidence>
<reference evidence="7" key="1">
    <citation type="submission" date="2016-07" db="EMBL/GenBank/DDBJ databases">
        <title>Multiple horizontal gene transfer events from other fungi enriched the ability of initially mycotrophic Trichoderma (Ascomycota) to feed on dead plant biomass.</title>
        <authorList>
            <consortium name="DOE Joint Genome Institute"/>
            <person name="Atanasova L."/>
            <person name="Chenthamara K."/>
            <person name="Zhang J."/>
            <person name="Grujic M."/>
            <person name="Henrissat B."/>
            <person name="Kuo A."/>
            <person name="Aerts A."/>
            <person name="Salamov A."/>
            <person name="Lipzen A."/>
            <person name="Labutti K."/>
            <person name="Barry K."/>
            <person name="Miao Y."/>
            <person name="Rahimi M.J."/>
            <person name="Shen Q."/>
            <person name="Grigoriev I.V."/>
            <person name="Kubicek C.P."/>
            <person name="Druzhinina I.S."/>
        </authorList>
    </citation>
    <scope>NUCLEOTIDE SEQUENCE [LARGE SCALE GENOMIC DNA]</scope>
    <source>
        <strain evidence="7">TUCIM 6016</strain>
    </source>
</reference>
<feature type="transmembrane region" description="Helical" evidence="5">
    <location>
        <begin position="51"/>
        <end position="75"/>
    </location>
</feature>
<evidence type="ECO:0000313" key="6">
    <source>
        <dbReference type="EMBL" id="PTB64617.1"/>
    </source>
</evidence>
<dbReference type="GeneID" id="36599157"/>
<accession>A0A2T4B5K2</accession>
<protein>
    <submittedName>
        <fullName evidence="6">Uncharacterized protein</fullName>
    </submittedName>
</protein>
<keyword evidence="2 5" id="KW-0812">Transmembrane</keyword>
<dbReference type="EMBL" id="KZ680216">
    <property type="protein sequence ID" value="PTB64617.1"/>
    <property type="molecule type" value="Genomic_DNA"/>
</dbReference>
<evidence type="ECO:0000256" key="5">
    <source>
        <dbReference type="SAM" id="Phobius"/>
    </source>
</evidence>